<proteinExistence type="predicted"/>
<dbReference type="SUPFAM" id="SSF81383">
    <property type="entry name" value="F-box domain"/>
    <property type="match status" value="1"/>
</dbReference>
<organism evidence="2 3">
    <name type="scientific">Scleroderma citrinum Foug A</name>
    <dbReference type="NCBI Taxonomy" id="1036808"/>
    <lineage>
        <taxon>Eukaryota</taxon>
        <taxon>Fungi</taxon>
        <taxon>Dikarya</taxon>
        <taxon>Basidiomycota</taxon>
        <taxon>Agaricomycotina</taxon>
        <taxon>Agaricomycetes</taxon>
        <taxon>Agaricomycetidae</taxon>
        <taxon>Boletales</taxon>
        <taxon>Sclerodermatineae</taxon>
        <taxon>Sclerodermataceae</taxon>
        <taxon>Scleroderma</taxon>
    </lineage>
</organism>
<dbReference type="Pfam" id="PF12937">
    <property type="entry name" value="F-box-like"/>
    <property type="match status" value="1"/>
</dbReference>
<dbReference type="OrthoDB" id="2690721at2759"/>
<dbReference type="InterPro" id="IPR032675">
    <property type="entry name" value="LRR_dom_sf"/>
</dbReference>
<dbReference type="SUPFAM" id="SSF52047">
    <property type="entry name" value="RNI-like"/>
    <property type="match status" value="1"/>
</dbReference>
<name>A0A0C3DQA0_9AGAM</name>
<dbReference type="InterPro" id="IPR001810">
    <property type="entry name" value="F-box_dom"/>
</dbReference>
<dbReference type="HOGENOM" id="CLU_023752_1_0_1"/>
<dbReference type="AlphaFoldDB" id="A0A0C3DQA0"/>
<dbReference type="InterPro" id="IPR036047">
    <property type="entry name" value="F-box-like_dom_sf"/>
</dbReference>
<evidence type="ECO:0000259" key="1">
    <source>
        <dbReference type="Pfam" id="PF12937"/>
    </source>
</evidence>
<dbReference type="Proteomes" id="UP000053989">
    <property type="component" value="Unassembled WGS sequence"/>
</dbReference>
<evidence type="ECO:0000313" key="3">
    <source>
        <dbReference type="Proteomes" id="UP000053989"/>
    </source>
</evidence>
<gene>
    <name evidence="2" type="ORF">SCLCIDRAFT_24664</name>
</gene>
<protein>
    <recommendedName>
        <fullName evidence="1">F-box domain-containing protein</fullName>
    </recommendedName>
</protein>
<dbReference type="Gene3D" id="3.80.10.10">
    <property type="entry name" value="Ribonuclease Inhibitor"/>
    <property type="match status" value="1"/>
</dbReference>
<feature type="domain" description="F-box" evidence="1">
    <location>
        <begin position="52"/>
        <end position="102"/>
    </location>
</feature>
<keyword evidence="3" id="KW-1185">Reference proteome</keyword>
<dbReference type="STRING" id="1036808.A0A0C3DQA0"/>
<evidence type="ECO:0000313" key="2">
    <source>
        <dbReference type="EMBL" id="KIM62835.1"/>
    </source>
</evidence>
<reference evidence="3" key="2">
    <citation type="submission" date="2015-01" db="EMBL/GenBank/DDBJ databases">
        <title>Evolutionary Origins and Diversification of the Mycorrhizal Mutualists.</title>
        <authorList>
            <consortium name="DOE Joint Genome Institute"/>
            <consortium name="Mycorrhizal Genomics Consortium"/>
            <person name="Kohler A."/>
            <person name="Kuo A."/>
            <person name="Nagy L.G."/>
            <person name="Floudas D."/>
            <person name="Copeland A."/>
            <person name="Barry K.W."/>
            <person name="Cichocki N."/>
            <person name="Veneault-Fourrey C."/>
            <person name="LaButti K."/>
            <person name="Lindquist E.A."/>
            <person name="Lipzen A."/>
            <person name="Lundell T."/>
            <person name="Morin E."/>
            <person name="Murat C."/>
            <person name="Riley R."/>
            <person name="Ohm R."/>
            <person name="Sun H."/>
            <person name="Tunlid A."/>
            <person name="Henrissat B."/>
            <person name="Grigoriev I.V."/>
            <person name="Hibbett D.S."/>
            <person name="Martin F."/>
        </authorList>
    </citation>
    <scope>NUCLEOTIDE SEQUENCE [LARGE SCALE GENOMIC DNA]</scope>
    <source>
        <strain evidence="3">Foug A</strain>
    </source>
</reference>
<reference evidence="2 3" key="1">
    <citation type="submission" date="2014-04" db="EMBL/GenBank/DDBJ databases">
        <authorList>
            <consortium name="DOE Joint Genome Institute"/>
            <person name="Kuo A."/>
            <person name="Kohler A."/>
            <person name="Nagy L.G."/>
            <person name="Floudas D."/>
            <person name="Copeland A."/>
            <person name="Barry K.W."/>
            <person name="Cichocki N."/>
            <person name="Veneault-Fourrey C."/>
            <person name="LaButti K."/>
            <person name="Lindquist E.A."/>
            <person name="Lipzen A."/>
            <person name="Lundell T."/>
            <person name="Morin E."/>
            <person name="Murat C."/>
            <person name="Sun H."/>
            <person name="Tunlid A."/>
            <person name="Henrissat B."/>
            <person name="Grigoriev I.V."/>
            <person name="Hibbett D.S."/>
            <person name="Martin F."/>
            <person name="Nordberg H.P."/>
            <person name="Cantor M.N."/>
            <person name="Hua S.X."/>
        </authorList>
    </citation>
    <scope>NUCLEOTIDE SEQUENCE [LARGE SCALE GENOMIC DNA]</scope>
    <source>
        <strain evidence="2 3">Foug A</strain>
    </source>
</reference>
<sequence length="469" mass="53752">MAADELHRAWAKLDQLEAQERYLVERLSQIHKEIKAQKLEIDDLVKGRPSAINRLPTELLSQIFTLCIPDRKFPEKPLRRIVCVSRHWKDVVWNNPVFWTSIKVTPTLGEKFLKKQLQWSGPALLDIWIEDWDDRPLYDARGKLHVLLGAIVPHANRWRSLIISDTVDVGFVQSILTKILNHLSVPSLREFSLDIWVRFNCLRYPEFLSPTCAPALQHLTLGSPLQLNNFVAPPTLKTLRLTFPDADGYFRPPPVVSMLAPAQSLISLVLNGDSTGWSLKQNDLHYPLLEELTLRLNRSIPFLEAIVAPKLRYVQCSINDPLAFDTIEGKSRDVYDLSLRFLPRVNNRGAESVCRAFPGVRHVHLSIRDTSVFVAGIRGSGVLERRPPIDQWPNLESVTLDGLHRRYLEHLDLGGDPIAEWLRGRQESGLSRLHVKLSQTQEDESGLSSTYFALLERHCNLEVFFFFFF</sequence>
<dbReference type="Gene3D" id="1.20.1280.50">
    <property type="match status" value="1"/>
</dbReference>
<dbReference type="EMBL" id="KN822039">
    <property type="protein sequence ID" value="KIM62835.1"/>
    <property type="molecule type" value="Genomic_DNA"/>
</dbReference>
<dbReference type="InParanoid" id="A0A0C3DQA0"/>
<accession>A0A0C3DQA0</accession>